<dbReference type="EMBL" id="JACDZE010000001">
    <property type="protein sequence ID" value="MBA5628547.1"/>
    <property type="molecule type" value="Genomic_DNA"/>
</dbReference>
<accession>A0A838ZN19</accession>
<protein>
    <submittedName>
        <fullName evidence="3">WYL domain-containing protein</fullName>
    </submittedName>
</protein>
<evidence type="ECO:0000313" key="3">
    <source>
        <dbReference type="EMBL" id="MBA5628547.1"/>
    </source>
</evidence>
<evidence type="ECO:0000313" key="4">
    <source>
        <dbReference type="Proteomes" id="UP000552241"/>
    </source>
</evidence>
<evidence type="ECO:0000259" key="1">
    <source>
        <dbReference type="Pfam" id="PF13280"/>
    </source>
</evidence>
<comment type="caution">
    <text evidence="3">The sequence shown here is derived from an EMBL/GenBank/DDBJ whole genome shotgun (WGS) entry which is preliminary data.</text>
</comment>
<dbReference type="AlphaFoldDB" id="A0A838ZN19"/>
<evidence type="ECO:0000259" key="2">
    <source>
        <dbReference type="Pfam" id="PF25583"/>
    </source>
</evidence>
<dbReference type="PROSITE" id="PS52050">
    <property type="entry name" value="WYL"/>
    <property type="match status" value="1"/>
</dbReference>
<reference evidence="3 4" key="1">
    <citation type="submission" date="2020-07" db="EMBL/GenBank/DDBJ databases">
        <title>Moheibacter lacus sp. nov., a member of the family Flavobacteriaceae isolated from freshwater lake sediment.</title>
        <authorList>
            <person name="Liu Y."/>
        </authorList>
    </citation>
    <scope>NUCLEOTIDE SEQUENCE [LARGE SCALE GENOMIC DNA]</scope>
    <source>
        <strain evidence="3 4">BDHS18</strain>
    </source>
</reference>
<proteinExistence type="predicted"/>
<dbReference type="PANTHER" id="PTHR34580">
    <property type="match status" value="1"/>
</dbReference>
<feature type="domain" description="WYL" evidence="1">
    <location>
        <begin position="115"/>
        <end position="181"/>
    </location>
</feature>
<sequence length="296" mass="35190">MAVNLFNRYIWLVDTINRAGQISIDEINKKWLRTDWSEGHKIPLRTFHNHRKKVEELFDINIECNGFNQYFIATDIDNGLRKWLLNTFTINNIIHENYSIKDRILFEYIPSGQSFLTTIIEAMRDEVVIKFHYKPFWYSEIPEIEIEPLCIKIFKQRWYVLGKNLKLNELRIYSLDRIQSINSTNTKFKLPKGFIPAEYFENAFGIVVHPQIEPCLVKVKALGKSIDYLKSLPLHHSQQEIESNKKYSVFQYYLAPTSDFKQQILSYGNDLEVITPEYFRKEISVTINKMKNLYKN</sequence>
<feature type="domain" description="WCX" evidence="2">
    <location>
        <begin position="217"/>
        <end position="290"/>
    </location>
</feature>
<dbReference type="InterPro" id="IPR057727">
    <property type="entry name" value="WCX_dom"/>
</dbReference>
<dbReference type="Pfam" id="PF13280">
    <property type="entry name" value="WYL"/>
    <property type="match status" value="1"/>
</dbReference>
<dbReference type="Pfam" id="PF25583">
    <property type="entry name" value="WCX"/>
    <property type="match status" value="1"/>
</dbReference>
<name>A0A838ZN19_9FLAO</name>
<dbReference type="RefSeq" id="WP_182042141.1">
    <property type="nucleotide sequence ID" value="NZ_JACDZE010000001.1"/>
</dbReference>
<dbReference type="PANTHER" id="PTHR34580:SF9">
    <property type="entry name" value="SLL5097 PROTEIN"/>
    <property type="match status" value="1"/>
</dbReference>
<dbReference type="Proteomes" id="UP000552241">
    <property type="component" value="Unassembled WGS sequence"/>
</dbReference>
<organism evidence="3 4">
    <name type="scientific">Moheibacter lacus</name>
    <dbReference type="NCBI Taxonomy" id="2745851"/>
    <lineage>
        <taxon>Bacteria</taxon>
        <taxon>Pseudomonadati</taxon>
        <taxon>Bacteroidota</taxon>
        <taxon>Flavobacteriia</taxon>
        <taxon>Flavobacteriales</taxon>
        <taxon>Weeksellaceae</taxon>
        <taxon>Moheibacter</taxon>
    </lineage>
</organism>
<keyword evidence="4" id="KW-1185">Reference proteome</keyword>
<dbReference type="InterPro" id="IPR051534">
    <property type="entry name" value="CBASS_pafABC_assoc_protein"/>
</dbReference>
<gene>
    <name evidence="3" type="ORF">HU137_02040</name>
</gene>
<dbReference type="InterPro" id="IPR026881">
    <property type="entry name" value="WYL_dom"/>
</dbReference>